<protein>
    <submittedName>
        <fullName evidence="10">Uncharacterized protein</fullName>
    </submittedName>
</protein>
<dbReference type="Proteomes" id="UP000280395">
    <property type="component" value="Unassembled WGS sequence"/>
</dbReference>
<comment type="similarity">
    <text evidence="8">Belongs to the TsuA/YedE (TC 9.B.102) family.</text>
</comment>
<dbReference type="InterPro" id="IPR007272">
    <property type="entry name" value="Sulf_transp_TsuA/YedE"/>
</dbReference>
<dbReference type="Pfam" id="PF04143">
    <property type="entry name" value="Sulf_transp"/>
    <property type="match status" value="1"/>
</dbReference>
<feature type="transmembrane region" description="Helical" evidence="9">
    <location>
        <begin position="284"/>
        <end position="306"/>
    </location>
</feature>
<evidence type="ECO:0000256" key="7">
    <source>
        <dbReference type="ARBA" id="ARBA00023136"/>
    </source>
</evidence>
<evidence type="ECO:0000256" key="6">
    <source>
        <dbReference type="ARBA" id="ARBA00022989"/>
    </source>
</evidence>
<comment type="caution">
    <text evidence="10">The sequence shown here is derived from an EMBL/GenBank/DDBJ whole genome shotgun (WGS) entry which is preliminary data.</text>
</comment>
<name>A0A3M5W553_PSESX</name>
<evidence type="ECO:0000256" key="5">
    <source>
        <dbReference type="ARBA" id="ARBA00022692"/>
    </source>
</evidence>
<feature type="transmembrane region" description="Helical" evidence="9">
    <location>
        <begin position="378"/>
        <end position="395"/>
    </location>
</feature>
<evidence type="ECO:0000313" key="10">
    <source>
        <dbReference type="EMBL" id="RMU64765.1"/>
    </source>
</evidence>
<feature type="transmembrane region" description="Helical" evidence="9">
    <location>
        <begin position="312"/>
        <end position="333"/>
    </location>
</feature>
<dbReference type="GO" id="GO:0005886">
    <property type="term" value="C:plasma membrane"/>
    <property type="evidence" value="ECO:0007669"/>
    <property type="project" value="UniProtKB-SubCell"/>
</dbReference>
<dbReference type="AlphaFoldDB" id="A0A3M5W553"/>
<keyword evidence="7 9" id="KW-0472">Membrane</keyword>
<evidence type="ECO:0000256" key="9">
    <source>
        <dbReference type="SAM" id="Phobius"/>
    </source>
</evidence>
<keyword evidence="5 9" id="KW-0812">Transmembrane</keyword>
<keyword evidence="6 9" id="KW-1133">Transmembrane helix</keyword>
<evidence type="ECO:0000313" key="11">
    <source>
        <dbReference type="Proteomes" id="UP000280395"/>
    </source>
</evidence>
<evidence type="ECO:0000256" key="2">
    <source>
        <dbReference type="ARBA" id="ARBA00022448"/>
    </source>
</evidence>
<comment type="subcellular location">
    <subcellularLocation>
        <location evidence="1">Cell inner membrane</location>
        <topology evidence="1">Multi-pass membrane protein</topology>
    </subcellularLocation>
</comment>
<keyword evidence="3" id="KW-1003">Cell membrane</keyword>
<feature type="non-terminal residue" evidence="10">
    <location>
        <position position="1"/>
    </location>
</feature>
<organism evidence="10 11">
    <name type="scientific">Pseudomonas syringae pv. avii</name>
    <dbReference type="NCBI Taxonomy" id="663959"/>
    <lineage>
        <taxon>Bacteria</taxon>
        <taxon>Pseudomonadati</taxon>
        <taxon>Pseudomonadota</taxon>
        <taxon>Gammaproteobacteria</taxon>
        <taxon>Pseudomonadales</taxon>
        <taxon>Pseudomonadaceae</taxon>
        <taxon>Pseudomonas</taxon>
        <taxon>Pseudomonas syringae</taxon>
    </lineage>
</organism>
<feature type="transmembrane region" description="Helical" evidence="9">
    <location>
        <begin position="129"/>
        <end position="150"/>
    </location>
</feature>
<evidence type="ECO:0000256" key="1">
    <source>
        <dbReference type="ARBA" id="ARBA00004429"/>
    </source>
</evidence>
<accession>A0A3M5W553</accession>
<evidence type="ECO:0000256" key="3">
    <source>
        <dbReference type="ARBA" id="ARBA00022475"/>
    </source>
</evidence>
<feature type="transmembrane region" description="Helical" evidence="9">
    <location>
        <begin position="156"/>
        <end position="175"/>
    </location>
</feature>
<feature type="transmembrane region" description="Helical" evidence="9">
    <location>
        <begin position="64"/>
        <end position="84"/>
    </location>
</feature>
<gene>
    <name evidence="10" type="ORF">ALP29_100115</name>
</gene>
<dbReference type="PANTHER" id="PTHR30574:SF1">
    <property type="entry name" value="SULPHUR TRANSPORT DOMAIN-CONTAINING PROTEIN"/>
    <property type="match status" value="1"/>
</dbReference>
<dbReference type="EMBL" id="RBUA01000190">
    <property type="protein sequence ID" value="RMU64765.1"/>
    <property type="molecule type" value="Genomic_DNA"/>
</dbReference>
<keyword evidence="4" id="KW-0997">Cell inner membrane</keyword>
<reference evidence="10 11" key="1">
    <citation type="submission" date="2018-08" db="EMBL/GenBank/DDBJ databases">
        <title>Recombination of ecologically and evolutionarily significant loci maintains genetic cohesion in the Pseudomonas syringae species complex.</title>
        <authorList>
            <person name="Dillon M."/>
            <person name="Thakur S."/>
            <person name="Almeida R.N.D."/>
            <person name="Weir B.S."/>
            <person name="Guttman D.S."/>
        </authorList>
    </citation>
    <scope>NUCLEOTIDE SEQUENCE [LARGE SCALE GENOMIC DNA]</scope>
    <source>
        <strain evidence="10 11">ICMP 14479</strain>
    </source>
</reference>
<feature type="transmembrane region" description="Helical" evidence="9">
    <location>
        <begin position="196"/>
        <end position="214"/>
    </location>
</feature>
<feature type="transmembrane region" description="Helical" evidence="9">
    <location>
        <begin position="353"/>
        <end position="372"/>
    </location>
</feature>
<dbReference type="PANTHER" id="PTHR30574">
    <property type="entry name" value="INNER MEMBRANE PROTEIN YEDE"/>
    <property type="match status" value="1"/>
</dbReference>
<feature type="transmembrane region" description="Helical" evidence="9">
    <location>
        <begin position="407"/>
        <end position="428"/>
    </location>
</feature>
<evidence type="ECO:0000256" key="4">
    <source>
        <dbReference type="ARBA" id="ARBA00022519"/>
    </source>
</evidence>
<evidence type="ECO:0000256" key="8">
    <source>
        <dbReference type="ARBA" id="ARBA00035655"/>
    </source>
</evidence>
<proteinExistence type="inferred from homology"/>
<sequence>TYTADPLWELSSFSEAAKAVVQAMSLSAMPPSDQIPSRAILASFQPIENPMSTSLSLTPARKPLAPLIAFIILVAGALFLQNMVGARQVLLLVVGAALGLTLYHAAFGFTSAWRVFINDRRGAGLRAQMVMLAVAVLLFFPALGAGTLFGQPVVGLVAPAGVSVVFGAFIFGIGMQLGGGCASGTLFTVGGGNARMLVTLLFFICGSLIATHHVDWWFALPSFPAVSIVKSFGVLPALVLSLAVFALIAVVTVRLEKRRHGQLEQGVQSEHQGLRRFLRGPWPLVWGAIGLALLNYATLALAGRPWGITSAFALWGAKVASGLGVDVASWAFWQMPGNAKALAAPVWEDITSVMDIGIVLGALLAAGLAGRFAPSLNIPLRSLIAAVIGGLMLGYGSRLAYGCNIGAYFSGIASGSLHGWVWLVAAFIGNGVGVRLRPFFFAGERPQVALSGC</sequence>
<feature type="transmembrane region" description="Helical" evidence="9">
    <location>
        <begin position="90"/>
        <end position="117"/>
    </location>
</feature>
<feature type="transmembrane region" description="Helical" evidence="9">
    <location>
        <begin position="234"/>
        <end position="253"/>
    </location>
</feature>
<keyword evidence="2" id="KW-0813">Transport</keyword>